<dbReference type="Proteomes" id="UP000831156">
    <property type="component" value="Chromosome 7"/>
</dbReference>
<name>A0ABY1UL46_9APIC</name>
<feature type="domain" description="Protein kinase" evidence="1">
    <location>
        <begin position="173"/>
        <end position="517"/>
    </location>
</feature>
<gene>
    <name evidence="2" type="ORF">PGABG01_0713200</name>
</gene>
<dbReference type="GO" id="GO:0016301">
    <property type="term" value="F:kinase activity"/>
    <property type="evidence" value="ECO:0007669"/>
    <property type="project" value="UniProtKB-KW"/>
</dbReference>
<dbReference type="EMBL" id="LT969430">
    <property type="protein sequence ID" value="SOV12886.1"/>
    <property type="molecule type" value="Genomic_DNA"/>
</dbReference>
<evidence type="ECO:0000313" key="3">
    <source>
        <dbReference type="Proteomes" id="UP000831156"/>
    </source>
</evidence>
<dbReference type="SMART" id="SM00220">
    <property type="entry name" value="S_TKc"/>
    <property type="match status" value="1"/>
</dbReference>
<dbReference type="PANTHER" id="PTHR24347">
    <property type="entry name" value="SERINE/THREONINE-PROTEIN KINASE"/>
    <property type="match status" value="1"/>
</dbReference>
<keyword evidence="3" id="KW-1185">Reference proteome</keyword>
<proteinExistence type="predicted"/>
<dbReference type="SUPFAM" id="SSF56112">
    <property type="entry name" value="Protein kinase-like (PK-like)"/>
    <property type="match status" value="1"/>
</dbReference>
<protein>
    <submittedName>
        <fullName evidence="2">Calcium/calmodulin-dependent protein kinase, putative</fullName>
    </submittedName>
</protein>
<dbReference type="PROSITE" id="PS00108">
    <property type="entry name" value="PROTEIN_KINASE_ST"/>
    <property type="match status" value="1"/>
</dbReference>
<sequence>MFLKKTPFSFLYEIGYADKTERNINDIRRNNNLDLYENIKEYKVPELGNFRIVNILLKGFSSTVCLCQWVLDLNKTLILCDYVRYINRNILNDNIQIVNSNELEKNEGIYSLWNDTTNIKSKTNVNTSIYPNIYNSEYVNINMDIQKYNVNNLNQGFEEVDDLYPREKRNILYNKIINVNNNFEGYIDKREDINEISHMNMITHSDIITNNEIPNYYHTIDQSYNIMTRKKDTYNKQIMNLVLKIKHKGLHYKINEIEQLREEIEIHKDLKHTNILQIILCAEDENDIWIFLEYSSIGTLYSYVGFNILQEKQVQIIICQILYALYYLHIKGIIHCDIKPQNLLLFNFDQSICIQNNFLLYDDALKHLNMKKLNFKKLFNNNNNNNNNNDNNTSQPNHVFNSIVKICDFGLSVKCGFNEFFPYRGIKGSYGFIAPELFHECNFNNKIDMWALGIVTFILLGGYRPFYPCSNFQEKVTFHERYWFNISSEAKDFIQCLLQINPEKRLNVIEAIEHPWVKDYFMNS</sequence>
<reference evidence="2" key="1">
    <citation type="submission" date="2016-09" db="EMBL/GenBank/DDBJ databases">
        <authorList>
            <consortium name="Pathogen Informatics"/>
            <person name="Sun Q."/>
            <person name="Inoue M."/>
        </authorList>
    </citation>
    <scope>NUCLEOTIDE SEQUENCE</scope>
</reference>
<keyword evidence="2" id="KW-0418">Kinase</keyword>
<dbReference type="Pfam" id="PF00069">
    <property type="entry name" value="Pkinase"/>
    <property type="match status" value="1"/>
</dbReference>
<dbReference type="Gene3D" id="3.30.200.20">
    <property type="entry name" value="Phosphorylase Kinase, domain 1"/>
    <property type="match status" value="1"/>
</dbReference>
<dbReference type="InterPro" id="IPR000719">
    <property type="entry name" value="Prot_kinase_dom"/>
</dbReference>
<dbReference type="Gene3D" id="1.10.510.10">
    <property type="entry name" value="Transferase(Phosphotransferase) domain 1"/>
    <property type="match status" value="1"/>
</dbReference>
<evidence type="ECO:0000313" key="2">
    <source>
        <dbReference type="EMBL" id="SOV12886.1"/>
    </source>
</evidence>
<accession>A0ABY1UL46</accession>
<keyword evidence="2" id="KW-0808">Transferase</keyword>
<evidence type="ECO:0000259" key="1">
    <source>
        <dbReference type="PROSITE" id="PS50011"/>
    </source>
</evidence>
<dbReference type="PROSITE" id="PS50011">
    <property type="entry name" value="PROTEIN_KINASE_DOM"/>
    <property type="match status" value="1"/>
</dbReference>
<dbReference type="InterPro" id="IPR011009">
    <property type="entry name" value="Kinase-like_dom_sf"/>
</dbReference>
<organism evidence="2 3">
    <name type="scientific">Plasmodium gaboni</name>
    <dbReference type="NCBI Taxonomy" id="647221"/>
    <lineage>
        <taxon>Eukaryota</taxon>
        <taxon>Sar</taxon>
        <taxon>Alveolata</taxon>
        <taxon>Apicomplexa</taxon>
        <taxon>Aconoidasida</taxon>
        <taxon>Haemosporida</taxon>
        <taxon>Plasmodiidae</taxon>
        <taxon>Plasmodium</taxon>
        <taxon>Plasmodium (Laverania)</taxon>
    </lineage>
</organism>
<dbReference type="InterPro" id="IPR008271">
    <property type="entry name" value="Ser/Thr_kinase_AS"/>
</dbReference>